<dbReference type="FunFam" id="2.60.120.10:FF:000034">
    <property type="entry name" value="Homogentisate 1,2-dioxygenase"/>
    <property type="match status" value="1"/>
</dbReference>
<evidence type="ECO:0000256" key="6">
    <source>
        <dbReference type="ARBA" id="ARBA00022723"/>
    </source>
</evidence>
<feature type="binding site" evidence="16">
    <location>
        <position position="341"/>
    </location>
    <ligand>
        <name>Fe cation</name>
        <dbReference type="ChEBI" id="CHEBI:24875"/>
    </ligand>
</feature>
<dbReference type="EMBL" id="HAAD01002041">
    <property type="protein sequence ID" value="CDG68273.1"/>
    <property type="molecule type" value="mRNA"/>
</dbReference>
<evidence type="ECO:0000256" key="1">
    <source>
        <dbReference type="ARBA" id="ARBA00001962"/>
    </source>
</evidence>
<evidence type="ECO:0000256" key="4">
    <source>
        <dbReference type="ARBA" id="ARBA00013127"/>
    </source>
</evidence>
<evidence type="ECO:0000256" key="2">
    <source>
        <dbReference type="ARBA" id="ARBA00004704"/>
    </source>
</evidence>
<evidence type="ECO:0000256" key="9">
    <source>
        <dbReference type="ARBA" id="ARBA00023002"/>
    </source>
</evidence>
<organism evidence="19">
    <name type="scientific">Hydra vulgaris</name>
    <name type="common">Hydra</name>
    <name type="synonym">Hydra attenuata</name>
    <dbReference type="NCBI Taxonomy" id="6087"/>
    <lineage>
        <taxon>Eukaryota</taxon>
        <taxon>Metazoa</taxon>
        <taxon>Cnidaria</taxon>
        <taxon>Hydrozoa</taxon>
        <taxon>Hydroidolina</taxon>
        <taxon>Anthoathecata</taxon>
        <taxon>Aplanulata</taxon>
        <taxon>Hydridae</taxon>
        <taxon>Hydra</taxon>
    </lineage>
</organism>
<evidence type="ECO:0000256" key="10">
    <source>
        <dbReference type="ARBA" id="ARBA00023004"/>
    </source>
</evidence>
<keyword evidence="9" id="KW-0560">Oxidoreductase</keyword>
<evidence type="ECO:0000313" key="19">
    <source>
        <dbReference type="EMBL" id="CDG68273.1"/>
    </source>
</evidence>
<comment type="cofactor">
    <cofactor evidence="1 16">
        <name>Fe cation</name>
        <dbReference type="ChEBI" id="CHEBI:24875"/>
    </cofactor>
</comment>
<dbReference type="InterPro" id="IPR046451">
    <property type="entry name" value="HgmA_C"/>
</dbReference>
<dbReference type="GO" id="GO:0006559">
    <property type="term" value="P:L-phenylalanine catabolic process"/>
    <property type="evidence" value="ECO:0007669"/>
    <property type="project" value="UniProtKB-UniPathway"/>
</dbReference>
<dbReference type="AlphaFoldDB" id="T2M7L6"/>
<evidence type="ECO:0000259" key="17">
    <source>
        <dbReference type="Pfam" id="PF04209"/>
    </source>
</evidence>
<feature type="active site" description="Proton acceptor" evidence="15">
    <location>
        <position position="298"/>
    </location>
</feature>
<dbReference type="InterPro" id="IPR005708">
    <property type="entry name" value="Homogentis_dOase"/>
</dbReference>
<dbReference type="GO" id="GO:0046872">
    <property type="term" value="F:metal ion binding"/>
    <property type="evidence" value="ECO:0007669"/>
    <property type="project" value="UniProtKB-KW"/>
</dbReference>
<evidence type="ECO:0000256" key="16">
    <source>
        <dbReference type="PIRSR" id="PIRSR605708-2"/>
    </source>
</evidence>
<feature type="binding site" evidence="16">
    <location>
        <position position="347"/>
    </location>
    <ligand>
        <name>Fe cation</name>
        <dbReference type="ChEBI" id="CHEBI:24875"/>
    </ligand>
</feature>
<evidence type="ECO:0000256" key="13">
    <source>
        <dbReference type="ARBA" id="ARBA00030437"/>
    </source>
</evidence>
<dbReference type="Pfam" id="PF20510">
    <property type="entry name" value="HgmA_N"/>
    <property type="match status" value="1"/>
</dbReference>
<comment type="similarity">
    <text evidence="3">Belongs to the homogentisate dioxygenase family.</text>
</comment>
<dbReference type="SUPFAM" id="SSF51182">
    <property type="entry name" value="RmlC-like cupins"/>
    <property type="match status" value="1"/>
</dbReference>
<dbReference type="OrthoDB" id="1689029at2759"/>
<evidence type="ECO:0000256" key="11">
    <source>
        <dbReference type="ARBA" id="ARBA00023232"/>
    </source>
</evidence>
<protein>
    <recommendedName>
        <fullName evidence="5">Homogentisate 1,2-dioxygenase</fullName>
        <ecNumber evidence="4">1.13.11.5</ecNumber>
    </recommendedName>
    <alternativeName>
        <fullName evidence="12">Homogentisate oxygenase</fullName>
    </alternativeName>
    <alternativeName>
        <fullName evidence="13">Homogentisic acid oxidase</fullName>
    </alternativeName>
    <alternativeName>
        <fullName evidence="14">Homogentisicase</fullName>
    </alternativeName>
</protein>
<dbReference type="Pfam" id="PF04209">
    <property type="entry name" value="HgmA_C"/>
    <property type="match status" value="1"/>
</dbReference>
<comment type="pathway">
    <text evidence="2">Amino-acid degradation; L-phenylalanine degradation; acetoacetate and fumarate from L-phenylalanine: step 4/6.</text>
</comment>
<feature type="domain" description="Homogentisate 1,2-dioxygenase C-terminal" evidence="17">
    <location>
        <begin position="286"/>
        <end position="439"/>
    </location>
</feature>
<dbReference type="EC" id="1.13.11.5" evidence="4"/>
<evidence type="ECO:0000256" key="3">
    <source>
        <dbReference type="ARBA" id="ARBA00007757"/>
    </source>
</evidence>
<sequence length="444" mass="50796">MEMAQKLTSFASNLKYMTGFNNEFSSEAIENTLPPYGNTPQKCPYGLYAEQLNGTSFTSPRTHNKRTWFYRILPSVKHKPFEPYNMGNFNGDWNNRFPNPNQIKWDPFELPEDPIDFVDSLSTLCGSGDEKSRHGLAIHIYSCNKSMNDKCMYNADGDFLIVAEKGVLGITTEFGKLLIQPEEICVIQQGMRFSVHVEEQCRGYVCEVYDNHFVLPDLGPIGANGLANPRDFQTPVAWFDKDYFKPDGFKIIAKYQGKLFKAEQDHTPFDVVGWHGNYVPYKYELKKFNVINTVSFDHIDPSIFTVLTCPSLKPGTALCDFVIFPPRWSVAENTFRPPYYHRNCMTEFMGVLSGQYEAKKNVSTGSSTLHSMMTPHGPAASVFEKELERKTVPERVAEGSLAFMFETYLGLGLTEWGENTCKKRDESYYKCWEDLKSHFTELRV</sequence>
<accession>T2M7L6</accession>
<feature type="domain" description="Homogentisate 1,2-dioxygenase N-terminal" evidence="18">
    <location>
        <begin position="15"/>
        <end position="285"/>
    </location>
</feature>
<gene>
    <name evidence="19" type="primary">HGD</name>
</gene>
<evidence type="ECO:0000256" key="12">
    <source>
        <dbReference type="ARBA" id="ARBA00030235"/>
    </source>
</evidence>
<keyword evidence="8 19" id="KW-0223">Dioxygenase</keyword>
<feature type="binding site" evidence="16">
    <location>
        <position position="376"/>
    </location>
    <ligand>
        <name>homogentisate</name>
        <dbReference type="ChEBI" id="CHEBI:16169"/>
    </ligand>
</feature>
<keyword evidence="7" id="KW-0828">Tyrosine catabolism</keyword>
<dbReference type="PANTHER" id="PTHR11056">
    <property type="entry name" value="HOMOGENTISATE 1,2-DIOXYGENASE"/>
    <property type="match status" value="1"/>
</dbReference>
<feature type="binding site" evidence="16">
    <location>
        <position position="376"/>
    </location>
    <ligand>
        <name>Fe cation</name>
        <dbReference type="ChEBI" id="CHEBI:24875"/>
    </ligand>
</feature>
<dbReference type="PANTHER" id="PTHR11056:SF0">
    <property type="entry name" value="HOMOGENTISATE 1,2-DIOXYGENASE"/>
    <property type="match status" value="1"/>
</dbReference>
<dbReference type="CDD" id="cd07000">
    <property type="entry name" value="cupin_HGO_N"/>
    <property type="match status" value="1"/>
</dbReference>
<evidence type="ECO:0000256" key="5">
    <source>
        <dbReference type="ARBA" id="ARBA00018757"/>
    </source>
</evidence>
<keyword evidence="6 16" id="KW-0479">Metal-binding</keyword>
<dbReference type="InterPro" id="IPR011051">
    <property type="entry name" value="RmlC_Cupin_sf"/>
</dbReference>
<evidence type="ECO:0000256" key="15">
    <source>
        <dbReference type="PIRSR" id="PIRSR605708-1"/>
    </source>
</evidence>
<evidence type="ECO:0000256" key="14">
    <source>
        <dbReference type="ARBA" id="ARBA00033225"/>
    </source>
</evidence>
<evidence type="ECO:0000256" key="7">
    <source>
        <dbReference type="ARBA" id="ARBA00022878"/>
    </source>
</evidence>
<dbReference type="InterPro" id="IPR046452">
    <property type="entry name" value="HgmA_N"/>
</dbReference>
<keyword evidence="10 16" id="KW-0408">Iron</keyword>
<dbReference type="UniPathway" id="UPA00139">
    <property type="reaction ID" value="UER00339"/>
</dbReference>
<dbReference type="GO" id="GO:0006572">
    <property type="term" value="P:L-tyrosine catabolic process"/>
    <property type="evidence" value="ECO:0007669"/>
    <property type="project" value="UniProtKB-KW"/>
</dbReference>
<dbReference type="NCBIfam" id="TIGR01015">
    <property type="entry name" value="hmgA"/>
    <property type="match status" value="1"/>
</dbReference>
<name>T2M7L6_HYDVU</name>
<evidence type="ECO:0000259" key="18">
    <source>
        <dbReference type="Pfam" id="PF20510"/>
    </source>
</evidence>
<keyword evidence="11" id="KW-0585">Phenylalanine catabolism</keyword>
<feature type="binding site" evidence="16">
    <location>
        <position position="356"/>
    </location>
    <ligand>
        <name>homogentisate</name>
        <dbReference type="ChEBI" id="CHEBI:16169"/>
    </ligand>
</feature>
<dbReference type="GO" id="GO:0005737">
    <property type="term" value="C:cytoplasm"/>
    <property type="evidence" value="ECO:0007669"/>
    <property type="project" value="TreeGrafter"/>
</dbReference>
<dbReference type="GO" id="GO:0004411">
    <property type="term" value="F:homogentisate 1,2-dioxygenase activity"/>
    <property type="evidence" value="ECO:0007669"/>
    <property type="project" value="UniProtKB-EC"/>
</dbReference>
<dbReference type="Gene3D" id="2.60.120.10">
    <property type="entry name" value="Jelly Rolls"/>
    <property type="match status" value="1"/>
</dbReference>
<reference evidence="19" key="1">
    <citation type="journal article" date="2013" name="Genome Biol. Evol.">
        <title>Punctuated emergences of genetic and phenotypic innovations in eumetazoan, bilaterian, euteleostome, and hominidae ancestors.</title>
        <authorList>
            <person name="Wenger Y."/>
            <person name="Galliot B."/>
        </authorList>
    </citation>
    <scope>NUCLEOTIDE SEQUENCE</scope>
    <source>
        <tissue evidence="19">Whole animals</tissue>
    </source>
</reference>
<proteinExistence type="evidence at transcript level"/>
<evidence type="ECO:0000256" key="8">
    <source>
        <dbReference type="ARBA" id="ARBA00022964"/>
    </source>
</evidence>
<dbReference type="InterPro" id="IPR014710">
    <property type="entry name" value="RmlC-like_jellyroll"/>
</dbReference>